<dbReference type="GO" id="GO:0031297">
    <property type="term" value="P:replication fork processing"/>
    <property type="evidence" value="ECO:0007669"/>
    <property type="project" value="TreeGrafter"/>
</dbReference>
<dbReference type="CDD" id="cd18793">
    <property type="entry name" value="SF2_C_SNF"/>
    <property type="match status" value="1"/>
</dbReference>
<keyword evidence="4" id="KW-1185">Reference proteome</keyword>
<dbReference type="AlphaFoldDB" id="A0A1V4SRG0"/>
<gene>
    <name evidence="3" type="primary">rapA_1</name>
    <name evidence="3" type="ORF">CLHUN_01890</name>
</gene>
<evidence type="ECO:0000256" key="1">
    <source>
        <dbReference type="ARBA" id="ARBA00022801"/>
    </source>
</evidence>
<comment type="caution">
    <text evidence="3">The sequence shown here is derived from an EMBL/GenBank/DDBJ whole genome shotgun (WGS) entry which is preliminary data.</text>
</comment>
<proteinExistence type="predicted"/>
<dbReference type="SMART" id="SM00487">
    <property type="entry name" value="DEXDc"/>
    <property type="match status" value="1"/>
</dbReference>
<feature type="domain" description="Helicase ATP-binding" evidence="2">
    <location>
        <begin position="126"/>
        <end position="292"/>
    </location>
</feature>
<accession>A0A1V4SRG0</accession>
<dbReference type="GO" id="GO:0005524">
    <property type="term" value="F:ATP binding"/>
    <property type="evidence" value="ECO:0007669"/>
    <property type="project" value="InterPro"/>
</dbReference>
<dbReference type="PANTHER" id="PTHR45766">
    <property type="entry name" value="DNA ANNEALING HELICASE AND ENDONUCLEASE ZRANB3 FAMILY MEMBER"/>
    <property type="match status" value="1"/>
</dbReference>
<dbReference type="InterPro" id="IPR027417">
    <property type="entry name" value="P-loop_NTPase"/>
</dbReference>
<evidence type="ECO:0000313" key="3">
    <source>
        <dbReference type="EMBL" id="OPX46373.1"/>
    </source>
</evidence>
<dbReference type="Gene3D" id="3.40.50.300">
    <property type="entry name" value="P-loop containing nucleotide triphosphate hydrolases"/>
    <property type="match status" value="1"/>
</dbReference>
<dbReference type="OrthoDB" id="9760715at2"/>
<dbReference type="Pfam" id="PF00271">
    <property type="entry name" value="Helicase_C"/>
    <property type="match status" value="1"/>
</dbReference>
<dbReference type="SUPFAM" id="SSF52540">
    <property type="entry name" value="P-loop containing nucleoside triphosphate hydrolases"/>
    <property type="match status" value="2"/>
</dbReference>
<dbReference type="GO" id="GO:0006281">
    <property type="term" value="P:DNA repair"/>
    <property type="evidence" value="ECO:0007669"/>
    <property type="project" value="TreeGrafter"/>
</dbReference>
<evidence type="ECO:0000259" key="2">
    <source>
        <dbReference type="PROSITE" id="PS51192"/>
    </source>
</evidence>
<keyword evidence="1" id="KW-0378">Hydrolase</keyword>
<dbReference type="Pfam" id="PF00176">
    <property type="entry name" value="SNF2-rel_dom"/>
    <property type="match status" value="1"/>
</dbReference>
<dbReference type="PANTHER" id="PTHR45766:SF6">
    <property type="entry name" value="SWI_SNF-RELATED MATRIX-ASSOCIATED ACTIN-DEPENDENT REGULATOR OF CHROMATIN SUBFAMILY A-LIKE PROTEIN 1"/>
    <property type="match status" value="1"/>
</dbReference>
<dbReference type="InterPro" id="IPR000330">
    <property type="entry name" value="SNF2_N"/>
</dbReference>
<evidence type="ECO:0000313" key="4">
    <source>
        <dbReference type="Proteomes" id="UP000191554"/>
    </source>
</evidence>
<name>A0A1V4SRG0_RUMHU</name>
<dbReference type="STRING" id="48256.CLHUN_01890"/>
<dbReference type="InterPro" id="IPR038718">
    <property type="entry name" value="SNF2-like_sf"/>
</dbReference>
<dbReference type="Gene3D" id="3.40.50.10810">
    <property type="entry name" value="Tandem AAA-ATPase domain"/>
    <property type="match status" value="1"/>
</dbReference>
<reference evidence="3 4" key="1">
    <citation type="submission" date="2017-03" db="EMBL/GenBank/DDBJ databases">
        <title>Genome sequence of Clostridium hungatei DSM 14427.</title>
        <authorList>
            <person name="Poehlein A."/>
            <person name="Daniel R."/>
        </authorList>
    </citation>
    <scope>NUCLEOTIDE SEQUENCE [LARGE SCALE GENOMIC DNA]</scope>
    <source>
        <strain evidence="3 4">DSM 14427</strain>
    </source>
</reference>
<dbReference type="InterPro" id="IPR049730">
    <property type="entry name" value="SNF2/RAD54-like_C"/>
</dbReference>
<dbReference type="Proteomes" id="UP000191554">
    <property type="component" value="Unassembled WGS sequence"/>
</dbReference>
<dbReference type="InterPro" id="IPR014001">
    <property type="entry name" value="Helicase_ATP-bd"/>
</dbReference>
<sequence length="582" mass="66490">MIPAYLNKIETADYFYGSLEYEQDTDSWVIEGEPCIIDMAKRIFPGCSGKGSGLARFQNTKRINGDLNWLMQRYPLQIKQPELWNSSYEQAVEHVIKRQELNERPYRVRPSMDFIGELKGFQEEGHTFMLHNSRTLLADEMGLGKTVQAIAFLASTQSYPALLIVPPHLIRNWQKEINKFLKLPRKVVSLFEENEKESVHVIKGLRPYKLPEASIYIIHYLLLRGWKNVLPEIGFKAIILDEIQELRHTGTEKYSAASLVASRCENVIGLSGTPIYNRGGEIWSVMNIIEYHCLGDWDSFTREWCFGYGSDVVKNPDLLGDYLRREGLMLRRRKADVLKELPPKRRVVQTIDFDTGTYSNLIQSAVSKAKMIDSINDRFEKGRMSRDIVNETRQAIGIAKAPYVAEFVKMLLNAGERILLFAYHHAVWETFKEELEEFHPVFITGKETLNQKDESVWAFKNGETNLCCVSLRAAAGIDGLQGASCVVFGELDWSPAIHSQAEDRVQRIGVDENKDSILCYYLVAEEGTDETIQEFLGLKVSQFVGIMGDKTETEEDKMLAQQKATEHMNKIVEKLKGGVTYQ</sequence>
<dbReference type="InterPro" id="IPR001650">
    <property type="entry name" value="Helicase_C-like"/>
</dbReference>
<dbReference type="EMBL" id="MZGX01000001">
    <property type="protein sequence ID" value="OPX46373.1"/>
    <property type="molecule type" value="Genomic_DNA"/>
</dbReference>
<organism evidence="3 4">
    <name type="scientific">Ruminiclostridium hungatei</name>
    <name type="common">Clostridium hungatei</name>
    <dbReference type="NCBI Taxonomy" id="48256"/>
    <lineage>
        <taxon>Bacteria</taxon>
        <taxon>Bacillati</taxon>
        <taxon>Bacillota</taxon>
        <taxon>Clostridia</taxon>
        <taxon>Eubacteriales</taxon>
        <taxon>Oscillospiraceae</taxon>
        <taxon>Ruminiclostridium</taxon>
    </lineage>
</organism>
<protein>
    <submittedName>
        <fullName evidence="3">RNA polymerase-associated protein RapA</fullName>
    </submittedName>
</protein>
<dbReference type="PROSITE" id="PS51192">
    <property type="entry name" value="HELICASE_ATP_BIND_1"/>
    <property type="match status" value="1"/>
</dbReference>
<dbReference type="GO" id="GO:0016787">
    <property type="term" value="F:hydrolase activity"/>
    <property type="evidence" value="ECO:0007669"/>
    <property type="project" value="UniProtKB-KW"/>
</dbReference>
<dbReference type="RefSeq" id="WP_080062689.1">
    <property type="nucleotide sequence ID" value="NZ_MZGX01000001.1"/>
</dbReference>